<evidence type="ECO:0000313" key="9">
    <source>
        <dbReference type="Proteomes" id="UP000003503"/>
    </source>
</evidence>
<gene>
    <name evidence="8" type="ORF">HMPREF9083_0335</name>
</gene>
<evidence type="ECO:0000256" key="1">
    <source>
        <dbReference type="ARBA" id="ARBA00001933"/>
    </source>
</evidence>
<accession>F2BVW8</accession>
<keyword evidence="6" id="KW-0663">Pyridoxal phosphate</keyword>
<sequence length="415" mass="47141">MAFILKSHKVGRYKEDIMAIRFSKVLENKKQSDLGCLLALTAQPNIISFAGGLPAPATFPIKELTEIAIKVREKDGSNAMQYGPARGYMGLRQAIADRMNSLYKNHGMKTVDAKSIMITSGSQQGLDITGRAFIDKDDVVLVESPSYLGALGAFAFEQPKFVEVPTDHEGMIPSELDKILAKTENAKFIYVIPNYQNPTGITWSLERRKAFMEVVNKYQIPVFEDNPYGDLRFEGEEIPPLKAFDTEDLVIYSGTFSKVLAPGMRIAWILASETIMKKFDEIKESTDLCTSCVGQREVAMYMNEYDFEGHIRENCKLYEHRRNVMWEAIQKYFPSDVKCQCPHGGLFLWVELPEHMNARKLFEVCIENEVAFVPGDAFFPASAKNNFFRLNFSYNDDELIIEGIKRIAKAMKEYK</sequence>
<dbReference type="InterPro" id="IPR015424">
    <property type="entry name" value="PyrdxlP-dep_Trfase"/>
</dbReference>
<dbReference type="SUPFAM" id="SSF53383">
    <property type="entry name" value="PLP-dependent transferases"/>
    <property type="match status" value="1"/>
</dbReference>
<dbReference type="InterPro" id="IPR004839">
    <property type="entry name" value="Aminotransferase_I/II_large"/>
</dbReference>
<comment type="caution">
    <text evidence="8">The sequence shown here is derived from an EMBL/GenBank/DDBJ whole genome shotgun (WGS) entry which is preliminary data.</text>
</comment>
<evidence type="ECO:0000256" key="3">
    <source>
        <dbReference type="ARBA" id="ARBA00011738"/>
    </source>
</evidence>
<dbReference type="AlphaFoldDB" id="F2BVW8"/>
<evidence type="ECO:0000256" key="6">
    <source>
        <dbReference type="ARBA" id="ARBA00022898"/>
    </source>
</evidence>
<keyword evidence="9" id="KW-1185">Reference proteome</keyword>
<dbReference type="PANTHER" id="PTHR42790">
    <property type="entry name" value="AMINOTRANSFERASE"/>
    <property type="match status" value="1"/>
</dbReference>
<evidence type="ECO:0000256" key="5">
    <source>
        <dbReference type="ARBA" id="ARBA00022679"/>
    </source>
</evidence>
<evidence type="ECO:0000259" key="7">
    <source>
        <dbReference type="Pfam" id="PF00155"/>
    </source>
</evidence>
<dbReference type="InterPro" id="IPR015421">
    <property type="entry name" value="PyrdxlP-dep_Trfase_major"/>
</dbReference>
<dbReference type="EC" id="2.6.1.44" evidence="8"/>
<dbReference type="GO" id="GO:1901605">
    <property type="term" value="P:alpha-amino acid metabolic process"/>
    <property type="evidence" value="ECO:0007669"/>
    <property type="project" value="TreeGrafter"/>
</dbReference>
<dbReference type="Pfam" id="PF00155">
    <property type="entry name" value="Aminotran_1_2"/>
    <property type="match status" value="1"/>
</dbReference>
<protein>
    <submittedName>
        <fullName evidence="8">Aminotransferase</fullName>
        <ecNumber evidence="8">2.6.1.44</ecNumber>
    </submittedName>
</protein>
<organism evidence="8 9">
    <name type="scientific">Dialister micraerophilus DSM 19965</name>
    <dbReference type="NCBI Taxonomy" id="888062"/>
    <lineage>
        <taxon>Bacteria</taxon>
        <taxon>Bacillati</taxon>
        <taxon>Bacillota</taxon>
        <taxon>Negativicutes</taxon>
        <taxon>Veillonellales</taxon>
        <taxon>Veillonellaceae</taxon>
        <taxon>Dialister</taxon>
    </lineage>
</organism>
<dbReference type="Gene3D" id="3.90.1150.10">
    <property type="entry name" value="Aspartate Aminotransferase, domain 1"/>
    <property type="match status" value="1"/>
</dbReference>
<proteinExistence type="inferred from homology"/>
<name>F2BVW8_9FIRM</name>
<keyword evidence="5 8" id="KW-0808">Transferase</keyword>
<dbReference type="CDD" id="cd00609">
    <property type="entry name" value="AAT_like"/>
    <property type="match status" value="1"/>
</dbReference>
<dbReference type="GO" id="GO:0008453">
    <property type="term" value="F:alanine-glyoxylate transaminase activity"/>
    <property type="evidence" value="ECO:0007669"/>
    <property type="project" value="UniProtKB-EC"/>
</dbReference>
<comment type="subunit">
    <text evidence="3">Homodimer.</text>
</comment>
<keyword evidence="4 8" id="KW-0032">Aminotransferase</keyword>
<dbReference type="Gene3D" id="3.40.640.10">
    <property type="entry name" value="Type I PLP-dependent aspartate aminotransferase-like (Major domain)"/>
    <property type="match status" value="1"/>
</dbReference>
<dbReference type="GO" id="GO:0030170">
    <property type="term" value="F:pyridoxal phosphate binding"/>
    <property type="evidence" value="ECO:0007669"/>
    <property type="project" value="InterPro"/>
</dbReference>
<dbReference type="eggNOG" id="COG1167">
    <property type="taxonomic scope" value="Bacteria"/>
</dbReference>
<reference evidence="8 9" key="1">
    <citation type="submission" date="2011-02" db="EMBL/GenBank/DDBJ databases">
        <authorList>
            <person name="Muzny D."/>
            <person name="Qin X."/>
            <person name="Deng J."/>
            <person name="Jiang H."/>
            <person name="Liu Y."/>
            <person name="Qu J."/>
            <person name="Song X.-Z."/>
            <person name="Zhang L."/>
            <person name="Thornton R."/>
            <person name="Coyle M."/>
            <person name="Francisco L."/>
            <person name="Jackson L."/>
            <person name="Javaid M."/>
            <person name="Korchina V."/>
            <person name="Kovar C."/>
            <person name="Mata R."/>
            <person name="Mathew T."/>
            <person name="Ngo R."/>
            <person name="Nguyen L."/>
            <person name="Nguyen N."/>
            <person name="Okwuonu G."/>
            <person name="Ongeri F."/>
            <person name="Pham C."/>
            <person name="Simmons D."/>
            <person name="Wilczek-Boney K."/>
            <person name="Hale W."/>
            <person name="Jakkamsetti A."/>
            <person name="Pham P."/>
            <person name="Ruth R."/>
            <person name="San Lucas F."/>
            <person name="Warren J."/>
            <person name="Zhang J."/>
            <person name="Zhao Z."/>
            <person name="Zhou C."/>
            <person name="Zhu D."/>
            <person name="Lee S."/>
            <person name="Bess C."/>
            <person name="Blankenburg K."/>
            <person name="Forbes L."/>
            <person name="Fu Q."/>
            <person name="Gubbala S."/>
            <person name="Hirani K."/>
            <person name="Jayaseelan J.C."/>
            <person name="Lara F."/>
            <person name="Munidasa M."/>
            <person name="Palculict T."/>
            <person name="Patil S."/>
            <person name="Pu L.-L."/>
            <person name="Saada N."/>
            <person name="Tang L."/>
            <person name="Weissenberger G."/>
            <person name="Zhu Y."/>
            <person name="Hemphill L."/>
            <person name="Shang Y."/>
            <person name="Youmans B."/>
            <person name="Ayvaz T."/>
            <person name="Ross M."/>
            <person name="Santibanez J."/>
            <person name="Aqrawi P."/>
            <person name="Gross S."/>
            <person name="Joshi V."/>
            <person name="Fowler G."/>
            <person name="Nazareth L."/>
            <person name="Reid J."/>
            <person name="Worley K."/>
            <person name="Petrosino J."/>
            <person name="Highlander S."/>
            <person name="Gibbs R."/>
        </authorList>
    </citation>
    <scope>NUCLEOTIDE SEQUENCE [LARGE SCALE GENOMIC DNA]</scope>
    <source>
        <strain evidence="8 9">DSM 19965</strain>
    </source>
</reference>
<dbReference type="PANTHER" id="PTHR42790:SF19">
    <property type="entry name" value="KYNURENINE_ALPHA-AMINOADIPATE AMINOTRANSFERASE, MITOCHONDRIAL"/>
    <property type="match status" value="1"/>
</dbReference>
<dbReference type="HOGENOM" id="CLU_017584_0_6_9"/>
<evidence type="ECO:0000256" key="4">
    <source>
        <dbReference type="ARBA" id="ARBA00022576"/>
    </source>
</evidence>
<comment type="cofactor">
    <cofactor evidence="1">
        <name>pyridoxal 5'-phosphate</name>
        <dbReference type="ChEBI" id="CHEBI:597326"/>
    </cofactor>
</comment>
<evidence type="ECO:0000313" key="8">
    <source>
        <dbReference type="EMBL" id="EGF15644.1"/>
    </source>
</evidence>
<comment type="similarity">
    <text evidence="2">Belongs to the class-I pyridoxal-phosphate-dependent aminotransferase family.</text>
</comment>
<dbReference type="InterPro" id="IPR015422">
    <property type="entry name" value="PyrdxlP-dep_Trfase_small"/>
</dbReference>
<dbReference type="STRING" id="888062.HMPREF9083_0335"/>
<dbReference type="Proteomes" id="UP000003503">
    <property type="component" value="Unassembled WGS sequence"/>
</dbReference>
<feature type="domain" description="Aminotransferase class I/classII large" evidence="7">
    <location>
        <begin position="64"/>
        <end position="406"/>
    </location>
</feature>
<evidence type="ECO:0000256" key="2">
    <source>
        <dbReference type="ARBA" id="ARBA00007441"/>
    </source>
</evidence>
<dbReference type="FunFam" id="3.40.640.10:FF:000053">
    <property type="entry name" value="Aminotransferase, class I"/>
    <property type="match status" value="1"/>
</dbReference>
<dbReference type="EMBL" id="AFBB01000006">
    <property type="protein sequence ID" value="EGF15644.1"/>
    <property type="molecule type" value="Genomic_DNA"/>
</dbReference>
<dbReference type="InterPro" id="IPR050859">
    <property type="entry name" value="Class-I_PLP-dep_aminotransf"/>
</dbReference>